<dbReference type="InterPro" id="IPR006474">
    <property type="entry name" value="Helicase_Cas3_CRISPR-ass_core"/>
</dbReference>
<dbReference type="EMBL" id="LNQE01000010">
    <property type="protein sequence ID" value="KUG30011.1"/>
    <property type="molecule type" value="Genomic_DNA"/>
</dbReference>
<keyword evidence="7" id="KW-0347">Helicase</keyword>
<proteinExistence type="inferred from homology"/>
<comment type="caution">
    <text evidence="11">The sequence shown here is derived from an EMBL/GenBank/DDBJ whole genome shotgun (WGS) entry which is preliminary data.</text>
</comment>
<evidence type="ECO:0000313" key="11">
    <source>
        <dbReference type="EMBL" id="KUG30011.1"/>
    </source>
</evidence>
<keyword evidence="9" id="KW-0051">Antiviral defense</keyword>
<evidence type="ECO:0000256" key="4">
    <source>
        <dbReference type="ARBA" id="ARBA00022723"/>
    </source>
</evidence>
<comment type="similarity">
    <text evidence="1">In the N-terminal section; belongs to the CRISPR-associated nuclease Cas3-HD family.</text>
</comment>
<dbReference type="SMART" id="SM00487">
    <property type="entry name" value="DEXDc"/>
    <property type="match status" value="1"/>
</dbReference>
<evidence type="ECO:0000256" key="2">
    <source>
        <dbReference type="ARBA" id="ARBA00009046"/>
    </source>
</evidence>
<feature type="domain" description="Helicase ATP-binding" evidence="10">
    <location>
        <begin position="173"/>
        <end position="417"/>
    </location>
</feature>
<keyword evidence="3" id="KW-0540">Nuclease</keyword>
<dbReference type="PANTHER" id="PTHR47963:SF9">
    <property type="entry name" value="CRISPR-ASSOCIATED ENDONUCLEASE_HELICASE CAS3"/>
    <property type="match status" value="1"/>
</dbReference>
<evidence type="ECO:0000256" key="3">
    <source>
        <dbReference type="ARBA" id="ARBA00022722"/>
    </source>
</evidence>
<evidence type="ECO:0000256" key="5">
    <source>
        <dbReference type="ARBA" id="ARBA00022741"/>
    </source>
</evidence>
<gene>
    <name evidence="11" type="ORF">ASZ90_000077</name>
</gene>
<comment type="similarity">
    <text evidence="2">In the central section; belongs to the CRISPR-associated helicase Cas3 family.</text>
</comment>
<dbReference type="Gene3D" id="3.40.50.300">
    <property type="entry name" value="P-loop containing nucleotide triphosphate hydrolases"/>
    <property type="match status" value="2"/>
</dbReference>
<protein>
    <submittedName>
        <fullName evidence="11">Crispr-associated helicase cas3, protein</fullName>
    </submittedName>
</protein>
<keyword evidence="6" id="KW-0378">Hydrolase</keyword>
<dbReference type="InterPro" id="IPR054712">
    <property type="entry name" value="Cas3-like_dom"/>
</dbReference>
<dbReference type="GO" id="GO:0046872">
    <property type="term" value="F:metal ion binding"/>
    <property type="evidence" value="ECO:0007669"/>
    <property type="project" value="UniProtKB-KW"/>
</dbReference>
<keyword evidence="5" id="KW-0547">Nucleotide-binding</keyword>
<evidence type="ECO:0000256" key="8">
    <source>
        <dbReference type="ARBA" id="ARBA00022840"/>
    </source>
</evidence>
<dbReference type="GO" id="GO:0003724">
    <property type="term" value="F:RNA helicase activity"/>
    <property type="evidence" value="ECO:0007669"/>
    <property type="project" value="TreeGrafter"/>
</dbReference>
<dbReference type="Pfam" id="PF18019">
    <property type="entry name" value="Cas3_HD"/>
    <property type="match status" value="1"/>
</dbReference>
<dbReference type="InterPro" id="IPR038257">
    <property type="entry name" value="CRISPR-assoc_Cas3_HD_sf"/>
</dbReference>
<dbReference type="NCBIfam" id="TIGR01587">
    <property type="entry name" value="cas3_core"/>
    <property type="match status" value="1"/>
</dbReference>
<dbReference type="InterPro" id="IPR006483">
    <property type="entry name" value="CRISPR-assoc_Cas3_HD"/>
</dbReference>
<dbReference type="AlphaFoldDB" id="A0A0W8GA53"/>
<dbReference type="GO" id="GO:0004518">
    <property type="term" value="F:nuclease activity"/>
    <property type="evidence" value="ECO:0007669"/>
    <property type="project" value="UniProtKB-KW"/>
</dbReference>
<organism evidence="11">
    <name type="scientific">hydrocarbon metagenome</name>
    <dbReference type="NCBI Taxonomy" id="938273"/>
    <lineage>
        <taxon>unclassified sequences</taxon>
        <taxon>metagenomes</taxon>
        <taxon>ecological metagenomes</taxon>
    </lineage>
</organism>
<name>A0A0W8GA53_9ZZZZ</name>
<evidence type="ECO:0000256" key="9">
    <source>
        <dbReference type="ARBA" id="ARBA00023118"/>
    </source>
</evidence>
<dbReference type="SUPFAM" id="SSF52540">
    <property type="entry name" value="P-loop containing nucleoside triphosphate hydrolases"/>
    <property type="match status" value="1"/>
</dbReference>
<evidence type="ECO:0000256" key="6">
    <source>
        <dbReference type="ARBA" id="ARBA00022801"/>
    </source>
</evidence>
<dbReference type="InterPro" id="IPR014001">
    <property type="entry name" value="Helicase_ATP-bd"/>
</dbReference>
<dbReference type="InterPro" id="IPR027417">
    <property type="entry name" value="P-loop_NTPase"/>
</dbReference>
<accession>A0A0W8GA53</accession>
<reference evidence="11" key="1">
    <citation type="journal article" date="2015" name="Proc. Natl. Acad. Sci. U.S.A.">
        <title>Networks of energetic and metabolic interactions define dynamics in microbial communities.</title>
        <authorList>
            <person name="Embree M."/>
            <person name="Liu J.K."/>
            <person name="Al-Bassam M.M."/>
            <person name="Zengler K."/>
        </authorList>
    </citation>
    <scope>NUCLEOTIDE SEQUENCE</scope>
</reference>
<dbReference type="PANTHER" id="PTHR47963">
    <property type="entry name" value="DEAD-BOX ATP-DEPENDENT RNA HELICASE 47, MITOCHONDRIAL"/>
    <property type="match status" value="1"/>
</dbReference>
<dbReference type="Gene3D" id="1.10.3210.30">
    <property type="match status" value="1"/>
</dbReference>
<evidence type="ECO:0000259" key="10">
    <source>
        <dbReference type="SMART" id="SM00487"/>
    </source>
</evidence>
<dbReference type="GO" id="GO:0051607">
    <property type="term" value="P:defense response to virus"/>
    <property type="evidence" value="ECO:0007669"/>
    <property type="project" value="UniProtKB-KW"/>
</dbReference>
<dbReference type="InterPro" id="IPR050547">
    <property type="entry name" value="DEAD_box_RNA_helicases"/>
</dbReference>
<dbReference type="GO" id="GO:0016787">
    <property type="term" value="F:hydrolase activity"/>
    <property type="evidence" value="ECO:0007669"/>
    <property type="project" value="UniProtKB-KW"/>
</dbReference>
<evidence type="ECO:0000256" key="7">
    <source>
        <dbReference type="ARBA" id="ARBA00022806"/>
    </source>
</evidence>
<dbReference type="GO" id="GO:0003723">
    <property type="term" value="F:RNA binding"/>
    <property type="evidence" value="ECO:0007669"/>
    <property type="project" value="TreeGrafter"/>
</dbReference>
<keyword evidence="8" id="KW-0067">ATP-binding</keyword>
<dbReference type="GO" id="GO:0005524">
    <property type="term" value="F:ATP binding"/>
    <property type="evidence" value="ECO:0007669"/>
    <property type="project" value="UniProtKB-KW"/>
</dbReference>
<dbReference type="Pfam" id="PF22590">
    <property type="entry name" value="Cas3-like_C_2"/>
    <property type="match status" value="1"/>
</dbReference>
<keyword evidence="4" id="KW-0479">Metal-binding</keyword>
<sequence length="808" mass="87711">MGVRFFRHHFRKPLLNGEILGQDAPPLSGRCHGLATILSTVAGHHGKPVSPPTHDCFPAQDVAAALEFCREAACLLLDDAGRRVVARLAMAADEQAIHAFSFLFAGFVVLCDWMGSDTRSFPILNATPDDPEAALDVYFHNHALPAAQHAVAASGVLPPKLCRVSSFTDYFPSIAIPSPVQDHMWRFAPAGPSLVIIEDLAGSGKTEAGLVTALRLAAMTPGQTILMALPTMATANAMYDRMRTAFGALFENTPPPSIILAHSSRDLHPGFRDSIGLESIPSTDTGGNARQEETAQTHCSAWLSDNKKKALLASLGVCTIDQALLSVLPSKHGCLRLAGLARGVLIVDEAHAHDPYVHNLLCVLLRFHAAFGGSAVILSATLPESMRRDLLAAYTRGQVRELGDWAETKAFPRVTVSCNGMVTPQPLAPRPDLARTVHVDLRHDYGEMLDQAVRAAEDGAAVLWIRNTVNDARKTWKDVCSRIDPGRVTLFHARFALCDRLRIEREVMSLFGGESTPEIRRGRILVSSQVAEFSLDIDMDIPFSDIAPMDALLQRFGRGMRHLRPDASQCDRPPGYRAPRGVVLCPPLAPPPGKDWISAFLPGTAAVYPHHGRLWATVRFLADHGEIRLPEDLREAIEAVYGDGVVYPKTLEQAEEKALGEGMGQGILAKYNALKPEAGYCALEAWLDERIVPTRLGAALTLRLGRIVDGRVLPWAEGATPREAWGLSELRVRLDMLGELVPPPAELEAVCELAWQTMPDKGKFAALLPLAPHGGSGEWRTPWAALRGGRAYAQYSAWAGLDMVGSDA</sequence>
<evidence type="ECO:0000256" key="1">
    <source>
        <dbReference type="ARBA" id="ARBA00006847"/>
    </source>
</evidence>